<sequence length="82" mass="8961">MGKWGEKEERQTNSLRSGDNGDFLLRDATAFQGLFHGGMIFKRAKEAAPLSNSGRSGDTPELRRRSGAGDVVVGDKKKPKQI</sequence>
<protein>
    <submittedName>
        <fullName evidence="2">Uncharacterized protein</fullName>
    </submittedName>
</protein>
<keyword evidence="3" id="KW-1185">Reference proteome</keyword>
<feature type="compositionally biased region" description="Basic and acidic residues" evidence="1">
    <location>
        <begin position="1"/>
        <end position="11"/>
    </location>
</feature>
<feature type="region of interest" description="Disordered" evidence="1">
    <location>
        <begin position="45"/>
        <end position="82"/>
    </location>
</feature>
<dbReference type="AlphaFoldDB" id="A0A4C1UBG5"/>
<dbReference type="Proteomes" id="UP000299102">
    <property type="component" value="Unassembled WGS sequence"/>
</dbReference>
<comment type="caution">
    <text evidence="2">The sequence shown here is derived from an EMBL/GenBank/DDBJ whole genome shotgun (WGS) entry which is preliminary data.</text>
</comment>
<evidence type="ECO:0000256" key="1">
    <source>
        <dbReference type="SAM" id="MobiDB-lite"/>
    </source>
</evidence>
<dbReference type="EMBL" id="BGZK01000150">
    <property type="protein sequence ID" value="GBP23457.1"/>
    <property type="molecule type" value="Genomic_DNA"/>
</dbReference>
<feature type="region of interest" description="Disordered" evidence="1">
    <location>
        <begin position="1"/>
        <end position="22"/>
    </location>
</feature>
<evidence type="ECO:0000313" key="3">
    <source>
        <dbReference type="Proteomes" id="UP000299102"/>
    </source>
</evidence>
<accession>A0A4C1UBG5</accession>
<name>A0A4C1UBG5_EUMVA</name>
<proteinExistence type="predicted"/>
<reference evidence="2 3" key="1">
    <citation type="journal article" date="2019" name="Commun. Biol.">
        <title>The bagworm genome reveals a unique fibroin gene that provides high tensile strength.</title>
        <authorList>
            <person name="Kono N."/>
            <person name="Nakamura H."/>
            <person name="Ohtoshi R."/>
            <person name="Tomita M."/>
            <person name="Numata K."/>
            <person name="Arakawa K."/>
        </authorList>
    </citation>
    <scope>NUCLEOTIDE SEQUENCE [LARGE SCALE GENOMIC DNA]</scope>
</reference>
<gene>
    <name evidence="2" type="ORF">EVAR_22317_1</name>
</gene>
<evidence type="ECO:0000313" key="2">
    <source>
        <dbReference type="EMBL" id="GBP23457.1"/>
    </source>
</evidence>
<organism evidence="2 3">
    <name type="scientific">Eumeta variegata</name>
    <name type="common">Bagworm moth</name>
    <name type="synonym">Eumeta japonica</name>
    <dbReference type="NCBI Taxonomy" id="151549"/>
    <lineage>
        <taxon>Eukaryota</taxon>
        <taxon>Metazoa</taxon>
        <taxon>Ecdysozoa</taxon>
        <taxon>Arthropoda</taxon>
        <taxon>Hexapoda</taxon>
        <taxon>Insecta</taxon>
        <taxon>Pterygota</taxon>
        <taxon>Neoptera</taxon>
        <taxon>Endopterygota</taxon>
        <taxon>Lepidoptera</taxon>
        <taxon>Glossata</taxon>
        <taxon>Ditrysia</taxon>
        <taxon>Tineoidea</taxon>
        <taxon>Psychidae</taxon>
        <taxon>Oiketicinae</taxon>
        <taxon>Eumeta</taxon>
    </lineage>
</organism>